<keyword evidence="1" id="KW-0547">Nucleotide-binding</keyword>
<feature type="domain" description="Nucleolar GTP-binding protein 2 N-terminal" evidence="4">
    <location>
        <begin position="90"/>
        <end position="150"/>
    </location>
</feature>
<dbReference type="InterPro" id="IPR050755">
    <property type="entry name" value="TRAFAC_YlqF/YawG_RiboMat"/>
</dbReference>
<feature type="compositionally biased region" description="Polar residues" evidence="3">
    <location>
        <begin position="25"/>
        <end position="40"/>
    </location>
</feature>
<dbReference type="GO" id="GO:0005525">
    <property type="term" value="F:GTP binding"/>
    <property type="evidence" value="ECO:0007669"/>
    <property type="project" value="UniProtKB-KW"/>
</dbReference>
<accession>C5L849</accession>
<dbReference type="OMA" id="VRYWESL"/>
<dbReference type="GO" id="GO:0005730">
    <property type="term" value="C:nucleolus"/>
    <property type="evidence" value="ECO:0007669"/>
    <property type="project" value="TreeGrafter"/>
</dbReference>
<dbReference type="PANTHER" id="PTHR11089:SF9">
    <property type="entry name" value="NUCLEOLAR GTP-BINDING PROTEIN 2"/>
    <property type="match status" value="1"/>
</dbReference>
<dbReference type="RefSeq" id="XP_002775259.1">
    <property type="nucleotide sequence ID" value="XM_002775213.1"/>
</dbReference>
<proteinExistence type="predicted"/>
<dbReference type="InterPro" id="IPR012971">
    <property type="entry name" value="NOG2_N_dom"/>
</dbReference>
<name>C5L849_PERM5</name>
<protein>
    <recommendedName>
        <fullName evidence="4">Nucleolar GTP-binding protein 2 N-terminal domain-containing protein</fullName>
    </recommendedName>
</protein>
<dbReference type="EMBL" id="GG680048">
    <property type="protein sequence ID" value="EER07075.1"/>
    <property type="molecule type" value="Genomic_DNA"/>
</dbReference>
<dbReference type="AlphaFoldDB" id="C5L849"/>
<dbReference type="GeneID" id="9059460"/>
<evidence type="ECO:0000313" key="6">
    <source>
        <dbReference type="Proteomes" id="UP000007800"/>
    </source>
</evidence>
<evidence type="ECO:0000256" key="3">
    <source>
        <dbReference type="SAM" id="MobiDB-lite"/>
    </source>
</evidence>
<gene>
    <name evidence="5" type="ORF">Pmar_PMAR003929</name>
</gene>
<evidence type="ECO:0000313" key="5">
    <source>
        <dbReference type="EMBL" id="EER07075.1"/>
    </source>
</evidence>
<dbReference type="OrthoDB" id="444945at2759"/>
<dbReference type="PANTHER" id="PTHR11089">
    <property type="entry name" value="GTP-BINDING PROTEIN-RELATED"/>
    <property type="match status" value="1"/>
</dbReference>
<feature type="region of interest" description="Disordered" evidence="3">
    <location>
        <begin position="1"/>
        <end position="44"/>
    </location>
</feature>
<dbReference type="Pfam" id="PF08153">
    <property type="entry name" value="NGP1NT"/>
    <property type="match status" value="1"/>
</dbReference>
<evidence type="ECO:0000259" key="4">
    <source>
        <dbReference type="Pfam" id="PF08153"/>
    </source>
</evidence>
<dbReference type="InParanoid" id="C5L849"/>
<sequence>MAKQTRNRGLGGAKSRAQGKAFNPGNASTNPDRKTASNSPGFMRSKNTIKRLNMYNQKLKKADLNKVRYWESLLPYRNFFYPQRKIQPTGPARIAPDRRWFGNTRVLSQQKLQKFREEIGQSVNDPFQVVLKSSKLPMSLLTEGQNESDQPRGKVARKNLLAVEP</sequence>
<organism evidence="6">
    <name type="scientific">Perkinsus marinus (strain ATCC 50983 / TXsc)</name>
    <dbReference type="NCBI Taxonomy" id="423536"/>
    <lineage>
        <taxon>Eukaryota</taxon>
        <taxon>Sar</taxon>
        <taxon>Alveolata</taxon>
        <taxon>Perkinsozoa</taxon>
        <taxon>Perkinsea</taxon>
        <taxon>Perkinsida</taxon>
        <taxon>Perkinsidae</taxon>
        <taxon>Perkinsus</taxon>
    </lineage>
</organism>
<keyword evidence="6" id="KW-1185">Reference proteome</keyword>
<evidence type="ECO:0000256" key="1">
    <source>
        <dbReference type="ARBA" id="ARBA00022741"/>
    </source>
</evidence>
<keyword evidence="2" id="KW-0342">GTP-binding</keyword>
<dbReference type="Proteomes" id="UP000007800">
    <property type="component" value="Unassembled WGS sequence"/>
</dbReference>
<reference evidence="5 6" key="1">
    <citation type="submission" date="2008-07" db="EMBL/GenBank/DDBJ databases">
        <authorList>
            <person name="El-Sayed N."/>
            <person name="Caler E."/>
            <person name="Inman J."/>
            <person name="Amedeo P."/>
            <person name="Hass B."/>
            <person name="Wortman J."/>
        </authorList>
    </citation>
    <scope>NUCLEOTIDE SEQUENCE [LARGE SCALE GENOMIC DNA]</scope>
    <source>
        <strain evidence="6">ATCC 50983 / TXsc</strain>
    </source>
</reference>
<evidence type="ECO:0000256" key="2">
    <source>
        <dbReference type="ARBA" id="ARBA00023134"/>
    </source>
</evidence>